<name>A0ABS6ABZ6_9GAMM</name>
<sequence>MYLKSSIVIVLTAIVVGCVTSKVPSADAWGEYKSFEKELTKESGAVELSPYLSGRLMSFVDQAANDDERRQFMAEVAYPVWVANERAHYQKRADNGGICLTVNGLASDGEPASVSILYVAEGRRLKADEVHYELVGDESQLRKGAQCPSEFSLDYP</sequence>
<proteinExistence type="predicted"/>
<reference evidence="1 2" key="1">
    <citation type="submission" date="2021-05" db="EMBL/GenBank/DDBJ databases">
        <title>Draft genomes of bacteria isolated from model marine particles.</title>
        <authorList>
            <person name="Datta M.S."/>
            <person name="Schwartzman J.A."/>
            <person name="Enke T.N."/>
            <person name="Saavedra J."/>
            <person name="Cermak N."/>
            <person name="Cordero O.X."/>
        </authorList>
    </citation>
    <scope>NUCLEOTIDE SEQUENCE [LARGE SCALE GENOMIC DNA]</scope>
    <source>
        <strain evidence="1 2">D2M19</strain>
    </source>
</reference>
<comment type="caution">
    <text evidence="1">The sequence shown here is derived from an EMBL/GenBank/DDBJ whole genome shotgun (WGS) entry which is preliminary data.</text>
</comment>
<dbReference type="RefSeq" id="WP_216008582.1">
    <property type="nucleotide sequence ID" value="NZ_JAHKPV010000019.1"/>
</dbReference>
<dbReference type="EMBL" id="JAHKPV010000019">
    <property type="protein sequence ID" value="MBU2874763.1"/>
    <property type="molecule type" value="Genomic_DNA"/>
</dbReference>
<accession>A0ABS6ABZ6</accession>
<dbReference type="Proteomes" id="UP000753376">
    <property type="component" value="Unassembled WGS sequence"/>
</dbReference>
<dbReference type="PROSITE" id="PS51257">
    <property type="entry name" value="PROKAR_LIPOPROTEIN"/>
    <property type="match status" value="1"/>
</dbReference>
<evidence type="ECO:0008006" key="3">
    <source>
        <dbReference type="Google" id="ProtNLM"/>
    </source>
</evidence>
<gene>
    <name evidence="1" type="ORF">KO508_12215</name>
</gene>
<evidence type="ECO:0000313" key="1">
    <source>
        <dbReference type="EMBL" id="MBU2874763.1"/>
    </source>
</evidence>
<protein>
    <recommendedName>
        <fullName evidence="3">Lipoprotein</fullName>
    </recommendedName>
</protein>
<keyword evidence="2" id="KW-1185">Reference proteome</keyword>
<evidence type="ECO:0000313" key="2">
    <source>
        <dbReference type="Proteomes" id="UP000753376"/>
    </source>
</evidence>
<organism evidence="1 2">
    <name type="scientific">Marinobacter salexigens</name>
    <dbReference type="NCBI Taxonomy" id="1925763"/>
    <lineage>
        <taxon>Bacteria</taxon>
        <taxon>Pseudomonadati</taxon>
        <taxon>Pseudomonadota</taxon>
        <taxon>Gammaproteobacteria</taxon>
        <taxon>Pseudomonadales</taxon>
        <taxon>Marinobacteraceae</taxon>
        <taxon>Marinobacter</taxon>
    </lineage>
</organism>